<dbReference type="STRING" id="177437.HRM2_07750"/>
<keyword evidence="2" id="KW-1185">Reference proteome</keyword>
<dbReference type="EMBL" id="CP001087">
    <property type="protein sequence ID" value="ACN13889.1"/>
    <property type="molecule type" value="Genomic_DNA"/>
</dbReference>
<evidence type="ECO:0000313" key="1">
    <source>
        <dbReference type="EMBL" id="ACN13889.1"/>
    </source>
</evidence>
<gene>
    <name evidence="1" type="ordered locus">HRM2_07750</name>
</gene>
<protein>
    <submittedName>
        <fullName evidence="1">Uncharacterized protein</fullName>
    </submittedName>
</protein>
<organism evidence="1 2">
    <name type="scientific">Desulforapulum autotrophicum (strain ATCC 43914 / DSM 3382 / VKM B-1955 / HRM2)</name>
    <name type="common">Desulfobacterium autotrophicum</name>
    <dbReference type="NCBI Taxonomy" id="177437"/>
    <lineage>
        <taxon>Bacteria</taxon>
        <taxon>Pseudomonadati</taxon>
        <taxon>Thermodesulfobacteriota</taxon>
        <taxon>Desulfobacteria</taxon>
        <taxon>Desulfobacterales</taxon>
        <taxon>Desulfobacteraceae</taxon>
        <taxon>Desulforapulum</taxon>
    </lineage>
</organism>
<dbReference type="KEGG" id="dat:HRM2_07750"/>
<dbReference type="HOGENOM" id="CLU_2507194_0_0_7"/>
<dbReference type="Proteomes" id="UP000000442">
    <property type="component" value="Chromosome"/>
</dbReference>
<accession>C0QJN6</accession>
<reference evidence="1 2" key="1">
    <citation type="journal article" date="2009" name="Environ. Microbiol.">
        <title>Genome sequence of Desulfobacterium autotrophicum HRM2, a marine sulfate reducer oxidizing organic carbon completely to carbon dioxide.</title>
        <authorList>
            <person name="Strittmatter A.W."/>
            <person name="Liesegang H."/>
            <person name="Rabus R."/>
            <person name="Decker I."/>
            <person name="Amann J."/>
            <person name="Andres S."/>
            <person name="Henne A."/>
            <person name="Fricke W.F."/>
            <person name="Martinez-Arias R."/>
            <person name="Bartels D."/>
            <person name="Goesmann A."/>
            <person name="Krause L."/>
            <person name="Puehler A."/>
            <person name="Klenk H.P."/>
            <person name="Richter M."/>
            <person name="Schuler M."/>
            <person name="Gloeckner F.O."/>
            <person name="Meyerdierks A."/>
            <person name="Gottschalk G."/>
            <person name="Amann R."/>
        </authorList>
    </citation>
    <scope>NUCLEOTIDE SEQUENCE [LARGE SCALE GENOMIC DNA]</scope>
    <source>
        <strain evidence="2">ATCC 43914 / DSM 3382 / HRM2</strain>
    </source>
</reference>
<sequence length="85" mass="9310">MPRSVAMKLSALFTSCKKISHSFSRDQPVDGQGQADRPSVCRGPWRCFLPEFCGHVSTDYKGIGALGVRILEIGTTLADIPRWGT</sequence>
<name>C0QJN6_DESAH</name>
<evidence type="ECO:0000313" key="2">
    <source>
        <dbReference type="Proteomes" id="UP000000442"/>
    </source>
</evidence>
<dbReference type="AlphaFoldDB" id="C0QJN6"/>
<proteinExistence type="predicted"/>